<evidence type="ECO:0000313" key="2">
    <source>
        <dbReference type="Proteomes" id="UP000028839"/>
    </source>
</evidence>
<dbReference type="Proteomes" id="UP000028839">
    <property type="component" value="Unassembled WGS sequence"/>
</dbReference>
<proteinExistence type="predicted"/>
<name>A0A0E2YY19_9GAMM</name>
<organism evidence="1 2">
    <name type="scientific">Nitrosococcus oceani C-27</name>
    <dbReference type="NCBI Taxonomy" id="314279"/>
    <lineage>
        <taxon>Bacteria</taxon>
        <taxon>Pseudomonadati</taxon>
        <taxon>Pseudomonadota</taxon>
        <taxon>Gammaproteobacteria</taxon>
        <taxon>Chromatiales</taxon>
        <taxon>Chromatiaceae</taxon>
        <taxon>Nitrosococcus</taxon>
    </lineage>
</organism>
<dbReference type="HOGENOM" id="CLU_2855026_0_0_6"/>
<feature type="non-terminal residue" evidence="1">
    <location>
        <position position="1"/>
    </location>
</feature>
<protein>
    <submittedName>
        <fullName evidence="1">Uncharacterized protein</fullName>
    </submittedName>
</protein>
<accession>A0A0E2YY19</accession>
<comment type="caution">
    <text evidence="1">The sequence shown here is derived from an EMBL/GenBank/DDBJ whole genome shotgun (WGS) entry which is preliminary data.</text>
</comment>
<dbReference type="EMBL" id="JPGN01000387">
    <property type="protein sequence ID" value="KFI17866.1"/>
    <property type="molecule type" value="Genomic_DNA"/>
</dbReference>
<sequence length="64" mass="7066">LSITGEIPKLMLGPSTDFKPIIIKTKLTIDGTEHQVILTTHLTNAVNTKDRVELNLIVDKADLK</sequence>
<evidence type="ECO:0000313" key="1">
    <source>
        <dbReference type="EMBL" id="KFI17866.1"/>
    </source>
</evidence>
<reference evidence="1 2" key="1">
    <citation type="submission" date="2014-07" db="EMBL/GenBank/DDBJ databases">
        <title>Comparative analysis of Nitrosococcus oceani genome inventories of strains from Pacific and Atlantic gyres.</title>
        <authorList>
            <person name="Lim C.K."/>
            <person name="Wang L."/>
            <person name="Sayavedra-Soto L.A."/>
            <person name="Klotz M.G."/>
        </authorList>
    </citation>
    <scope>NUCLEOTIDE SEQUENCE [LARGE SCALE GENOMIC DNA]</scope>
    <source>
        <strain evidence="1 2">C-27</strain>
    </source>
</reference>
<dbReference type="AlphaFoldDB" id="A0A0E2YY19"/>
<gene>
    <name evidence="1" type="ORF">IB75_17855</name>
</gene>